<dbReference type="OrthoDB" id="5386199at2759"/>
<dbReference type="GO" id="GO:0033615">
    <property type="term" value="P:mitochondrial proton-transporting ATP synthase complex assembly"/>
    <property type="evidence" value="ECO:0007669"/>
    <property type="project" value="TreeGrafter"/>
</dbReference>
<feature type="transmembrane region" description="Helical" evidence="1">
    <location>
        <begin position="93"/>
        <end position="113"/>
    </location>
</feature>
<dbReference type="InterPro" id="IPR045325">
    <property type="entry name" value="TMEM70/TMEM186/TMEM223"/>
</dbReference>
<protein>
    <submittedName>
        <fullName evidence="2">Uncharacterized protein</fullName>
    </submittedName>
</protein>
<dbReference type="GO" id="GO:0031966">
    <property type="term" value="C:mitochondrial membrane"/>
    <property type="evidence" value="ECO:0007669"/>
    <property type="project" value="TreeGrafter"/>
</dbReference>
<dbReference type="PANTHER" id="PTHR13281">
    <property type="entry name" value="TRANSMEMBRANE PROTEIN 70, MITOCHONDRIAL"/>
    <property type="match status" value="1"/>
</dbReference>
<dbReference type="Proteomes" id="UP000076842">
    <property type="component" value="Unassembled WGS sequence"/>
</dbReference>
<keyword evidence="1" id="KW-0472">Membrane</keyword>
<keyword evidence="1" id="KW-1133">Transmembrane helix</keyword>
<organism evidence="2 3">
    <name type="scientific">Calocera cornea HHB12733</name>
    <dbReference type="NCBI Taxonomy" id="1353952"/>
    <lineage>
        <taxon>Eukaryota</taxon>
        <taxon>Fungi</taxon>
        <taxon>Dikarya</taxon>
        <taxon>Basidiomycota</taxon>
        <taxon>Agaricomycotina</taxon>
        <taxon>Dacrymycetes</taxon>
        <taxon>Dacrymycetales</taxon>
        <taxon>Dacrymycetaceae</taxon>
        <taxon>Calocera</taxon>
    </lineage>
</organism>
<evidence type="ECO:0000313" key="2">
    <source>
        <dbReference type="EMBL" id="KZT60784.1"/>
    </source>
</evidence>
<dbReference type="AlphaFoldDB" id="A0A165IMZ4"/>
<sequence length="237" mass="26152">MLRTPPLCRRFALPPVSAQPLRSISLLQRRWKSDVVPNSPPATTTVGPVIYTAPLLRPFRRLKIFSLTSLALSITLSPFIFLMPAPLPTGARIALAASAVGASGFSTLLIAWASRSYVNIIRREGEKGMRLESADWLLRRITTTVWDTSVIRASGRPFASWELPDELYPEEGKTVHEGETAVLAKTEDWKGRLQGQWIVEYKKDAAGKLVGKCRGQGRIIRHFNVSDELVDSTAGSG</sequence>
<dbReference type="InParanoid" id="A0A165IMZ4"/>
<evidence type="ECO:0000313" key="3">
    <source>
        <dbReference type="Proteomes" id="UP000076842"/>
    </source>
</evidence>
<proteinExistence type="predicted"/>
<keyword evidence="3" id="KW-1185">Reference proteome</keyword>
<reference evidence="2 3" key="1">
    <citation type="journal article" date="2016" name="Mol. Biol. Evol.">
        <title>Comparative Genomics of Early-Diverging Mushroom-Forming Fungi Provides Insights into the Origins of Lignocellulose Decay Capabilities.</title>
        <authorList>
            <person name="Nagy L.G."/>
            <person name="Riley R."/>
            <person name="Tritt A."/>
            <person name="Adam C."/>
            <person name="Daum C."/>
            <person name="Floudas D."/>
            <person name="Sun H."/>
            <person name="Yadav J.S."/>
            <person name="Pangilinan J."/>
            <person name="Larsson K.H."/>
            <person name="Matsuura K."/>
            <person name="Barry K."/>
            <person name="Labutti K."/>
            <person name="Kuo R."/>
            <person name="Ohm R.A."/>
            <person name="Bhattacharya S.S."/>
            <person name="Shirouzu T."/>
            <person name="Yoshinaga Y."/>
            <person name="Martin F.M."/>
            <person name="Grigoriev I.V."/>
            <person name="Hibbett D.S."/>
        </authorList>
    </citation>
    <scope>NUCLEOTIDE SEQUENCE [LARGE SCALE GENOMIC DNA]</scope>
    <source>
        <strain evidence="2 3">HHB12733</strain>
    </source>
</reference>
<name>A0A165IMZ4_9BASI</name>
<dbReference type="PANTHER" id="PTHR13281:SF0">
    <property type="entry name" value="TRANSMEMBRANE PROTEIN 70, MITOCHONDRIAL"/>
    <property type="match status" value="1"/>
</dbReference>
<accession>A0A165IMZ4</accession>
<dbReference type="EMBL" id="KV423928">
    <property type="protein sequence ID" value="KZT60784.1"/>
    <property type="molecule type" value="Genomic_DNA"/>
</dbReference>
<evidence type="ECO:0000256" key="1">
    <source>
        <dbReference type="SAM" id="Phobius"/>
    </source>
</evidence>
<dbReference type="InterPro" id="IPR009724">
    <property type="entry name" value="TMEM70"/>
</dbReference>
<dbReference type="Pfam" id="PF06979">
    <property type="entry name" value="TMEM70"/>
    <property type="match status" value="1"/>
</dbReference>
<feature type="transmembrane region" description="Helical" evidence="1">
    <location>
        <begin position="64"/>
        <end position="87"/>
    </location>
</feature>
<keyword evidence="1" id="KW-0812">Transmembrane</keyword>
<gene>
    <name evidence="2" type="ORF">CALCODRAFT_480446</name>
</gene>